<comment type="caution">
    <text evidence="1">The sequence shown here is derived from an EMBL/GenBank/DDBJ whole genome shotgun (WGS) entry which is preliminary data.</text>
</comment>
<accession>A0A4Z0GMV9</accession>
<dbReference type="EMBL" id="SRJD01000013">
    <property type="protein sequence ID" value="TGA97544.1"/>
    <property type="molecule type" value="Genomic_DNA"/>
</dbReference>
<dbReference type="AlphaFoldDB" id="A0A4Z0GMV9"/>
<organism evidence="1 2">
    <name type="scientific">Sporolactobacillus shoreae</name>
    <dbReference type="NCBI Taxonomy" id="1465501"/>
    <lineage>
        <taxon>Bacteria</taxon>
        <taxon>Bacillati</taxon>
        <taxon>Bacillota</taxon>
        <taxon>Bacilli</taxon>
        <taxon>Bacillales</taxon>
        <taxon>Sporolactobacillaceae</taxon>
        <taxon>Sporolactobacillus</taxon>
    </lineage>
</organism>
<keyword evidence="2" id="KW-1185">Reference proteome</keyword>
<dbReference type="OrthoDB" id="2451965at2"/>
<protein>
    <recommendedName>
        <fullName evidence="3">SGNH/GDSL hydrolase family protein</fullName>
    </recommendedName>
</protein>
<dbReference type="RefSeq" id="WP_135349010.1">
    <property type="nucleotide sequence ID" value="NZ_SRJD01000013.1"/>
</dbReference>
<proteinExistence type="predicted"/>
<name>A0A4Z0GMV9_9BACL</name>
<reference evidence="1 2" key="1">
    <citation type="journal article" date="2015" name="Int. J. Syst. Evol. Microbiol.">
        <title>Sporolactobacillus shoreae sp. nov. and Sporolactobacillus spathodeae sp. nov., two spore-forming lactic acid bacteria isolated from tree barks in Thailand.</title>
        <authorList>
            <person name="Thamacharoensuk T."/>
            <person name="Kitahara M."/>
            <person name="Ohkuma M."/>
            <person name="Thongchul N."/>
            <person name="Tanasupawat S."/>
        </authorList>
    </citation>
    <scope>NUCLEOTIDE SEQUENCE [LARGE SCALE GENOMIC DNA]</scope>
    <source>
        <strain evidence="1 2">BK92</strain>
    </source>
</reference>
<evidence type="ECO:0000313" key="2">
    <source>
        <dbReference type="Proteomes" id="UP000298347"/>
    </source>
</evidence>
<dbReference type="Proteomes" id="UP000298347">
    <property type="component" value="Unassembled WGS sequence"/>
</dbReference>
<evidence type="ECO:0000313" key="1">
    <source>
        <dbReference type="EMBL" id="TGA97544.1"/>
    </source>
</evidence>
<evidence type="ECO:0008006" key="3">
    <source>
        <dbReference type="Google" id="ProtNLM"/>
    </source>
</evidence>
<gene>
    <name evidence="1" type="ORF">E4665_11925</name>
</gene>
<sequence>MKKFWLIAVIILCIATVLGGKIYWNHKIGRISSSNLQSGINTSSGVASDFSLDGSSATINKQISALPKSLQKAASSARKNNGQVQIAMVGSENVQALSLLLQHQLDLTFGDLFFKVTAIDLGQINSLNLNQAKTTDLFKNMSARPDAVIFTPLLYNDNGKVGSGDTETVTGLFEEKIRLQYPKAAFFISLPNYSSDAPYINSRIDSLEAYVTDQKFQNLNYLSKWPKGNTRANLVSSDGHTMNKAGQTVWINYVISQWGLKK</sequence>